<evidence type="ECO:0000313" key="1">
    <source>
        <dbReference type="EMBL" id="CAA3032651.1"/>
    </source>
</evidence>
<dbReference type="EMBL" id="CACTIH010009638">
    <property type="protein sequence ID" value="CAA3032651.1"/>
    <property type="molecule type" value="Genomic_DNA"/>
</dbReference>
<gene>
    <name evidence="1" type="ORF">OLEA9_A101540</name>
</gene>
<keyword evidence="2" id="KW-1185">Reference proteome</keyword>
<name>A0A8S0VPB7_OLEEU</name>
<sequence>LAARHIGELATVAANVRTIFWQNITMRELLERMQGQLANSSHNKEVVPLEREAWFYKKQIESTPRFARSGQTPSYLLELATFVQPFVNEKSARTTSIGNCS</sequence>
<feature type="non-terminal residue" evidence="1">
    <location>
        <position position="1"/>
    </location>
</feature>
<organism evidence="1 2">
    <name type="scientific">Olea europaea subsp. europaea</name>
    <dbReference type="NCBI Taxonomy" id="158383"/>
    <lineage>
        <taxon>Eukaryota</taxon>
        <taxon>Viridiplantae</taxon>
        <taxon>Streptophyta</taxon>
        <taxon>Embryophyta</taxon>
        <taxon>Tracheophyta</taxon>
        <taxon>Spermatophyta</taxon>
        <taxon>Magnoliopsida</taxon>
        <taxon>eudicotyledons</taxon>
        <taxon>Gunneridae</taxon>
        <taxon>Pentapetalae</taxon>
        <taxon>asterids</taxon>
        <taxon>lamiids</taxon>
        <taxon>Lamiales</taxon>
        <taxon>Oleaceae</taxon>
        <taxon>Oleeae</taxon>
        <taxon>Olea</taxon>
    </lineage>
</organism>
<proteinExistence type="predicted"/>
<comment type="caution">
    <text evidence="1">The sequence shown here is derived from an EMBL/GenBank/DDBJ whole genome shotgun (WGS) entry which is preliminary data.</text>
</comment>
<reference evidence="1 2" key="1">
    <citation type="submission" date="2019-12" db="EMBL/GenBank/DDBJ databases">
        <authorList>
            <person name="Alioto T."/>
            <person name="Alioto T."/>
            <person name="Gomez Garrido J."/>
        </authorList>
    </citation>
    <scope>NUCLEOTIDE SEQUENCE [LARGE SCALE GENOMIC DNA]</scope>
</reference>
<protein>
    <submittedName>
        <fullName evidence="1">Uncharacterized protein</fullName>
    </submittedName>
</protein>
<accession>A0A8S0VPB7</accession>
<dbReference type="AlphaFoldDB" id="A0A8S0VPB7"/>
<dbReference type="Gramene" id="OE9A101540T1">
    <property type="protein sequence ID" value="OE9A101540C1"/>
    <property type="gene ID" value="OE9A101540"/>
</dbReference>
<dbReference type="Proteomes" id="UP000594638">
    <property type="component" value="Unassembled WGS sequence"/>
</dbReference>
<evidence type="ECO:0000313" key="2">
    <source>
        <dbReference type="Proteomes" id="UP000594638"/>
    </source>
</evidence>